<comment type="caution">
    <text evidence="6">The sequence shown here is derived from an EMBL/GenBank/DDBJ whole genome shotgun (WGS) entry which is preliminary data.</text>
</comment>
<evidence type="ECO:0000313" key="6">
    <source>
        <dbReference type="EMBL" id="GCC52111.1"/>
    </source>
</evidence>
<evidence type="ECO:0000256" key="5">
    <source>
        <dbReference type="SAM" id="Phobius"/>
    </source>
</evidence>
<dbReference type="GO" id="GO:0005315">
    <property type="term" value="F:phosphate transmembrane transporter activity"/>
    <property type="evidence" value="ECO:0007669"/>
    <property type="project" value="TreeGrafter"/>
</dbReference>
<feature type="transmembrane region" description="Helical" evidence="5">
    <location>
        <begin position="453"/>
        <end position="475"/>
    </location>
</feature>
<dbReference type="NCBIfam" id="TIGR00785">
    <property type="entry name" value="dass"/>
    <property type="match status" value="1"/>
</dbReference>
<dbReference type="RefSeq" id="WP_127122758.1">
    <property type="nucleotide sequence ID" value="NZ_BHXQ01000004.1"/>
</dbReference>
<feature type="transmembrane region" description="Helical" evidence="5">
    <location>
        <begin position="108"/>
        <end position="129"/>
    </location>
</feature>
<dbReference type="GO" id="GO:0005886">
    <property type="term" value="C:plasma membrane"/>
    <property type="evidence" value="ECO:0007669"/>
    <property type="project" value="TreeGrafter"/>
</dbReference>
<feature type="transmembrane region" description="Helical" evidence="5">
    <location>
        <begin position="12"/>
        <end position="29"/>
    </location>
</feature>
<reference evidence="6 7" key="1">
    <citation type="submission" date="2018-11" db="EMBL/GenBank/DDBJ databases">
        <title>Chryseotalea sanarue gen. nov., sp., nov., a member of the family Cytophagaceae, isolated from a brackish lake in Hamamatsu Japan.</title>
        <authorList>
            <person name="Maejima Y."/>
            <person name="Iino T."/>
            <person name="Muraguchi Y."/>
            <person name="Fukuda K."/>
            <person name="Ohkuma M."/>
            <person name="Moriuchi R."/>
            <person name="Dohra H."/>
            <person name="Kimbara K."/>
            <person name="Shintani M."/>
        </authorList>
    </citation>
    <scope>NUCLEOTIDE SEQUENCE [LARGE SCALE GENOMIC DNA]</scope>
    <source>
        <strain evidence="6 7">Ys</strain>
    </source>
</reference>
<dbReference type="EMBL" id="BHXQ01000004">
    <property type="protein sequence ID" value="GCC52111.1"/>
    <property type="molecule type" value="Genomic_DNA"/>
</dbReference>
<organism evidence="6 7">
    <name type="scientific">Chryseotalea sanaruensis</name>
    <dbReference type="NCBI Taxonomy" id="2482724"/>
    <lineage>
        <taxon>Bacteria</taxon>
        <taxon>Pseudomonadati</taxon>
        <taxon>Bacteroidota</taxon>
        <taxon>Cytophagia</taxon>
        <taxon>Cytophagales</taxon>
        <taxon>Chryseotaleaceae</taxon>
        <taxon>Chryseotalea</taxon>
    </lineage>
</organism>
<keyword evidence="4 5" id="KW-0472">Membrane</keyword>
<feature type="transmembrane region" description="Helical" evidence="5">
    <location>
        <begin position="327"/>
        <end position="345"/>
    </location>
</feature>
<keyword evidence="3 5" id="KW-1133">Transmembrane helix</keyword>
<accession>A0A401UB54</accession>
<evidence type="ECO:0000256" key="1">
    <source>
        <dbReference type="ARBA" id="ARBA00004141"/>
    </source>
</evidence>
<feature type="transmembrane region" description="Helical" evidence="5">
    <location>
        <begin position="65"/>
        <end position="87"/>
    </location>
</feature>
<feature type="transmembrane region" description="Helical" evidence="5">
    <location>
        <begin position="149"/>
        <end position="182"/>
    </location>
</feature>
<evidence type="ECO:0000256" key="4">
    <source>
        <dbReference type="ARBA" id="ARBA00023136"/>
    </source>
</evidence>
<name>A0A401UB54_9BACT</name>
<dbReference type="OrthoDB" id="9766267at2"/>
<dbReference type="Proteomes" id="UP000288227">
    <property type="component" value="Unassembled WGS sequence"/>
</dbReference>
<dbReference type="Pfam" id="PF00939">
    <property type="entry name" value="Na_sulph_symp"/>
    <property type="match status" value="1"/>
</dbReference>
<feature type="transmembrane region" description="Helical" evidence="5">
    <location>
        <begin position="278"/>
        <end position="294"/>
    </location>
</feature>
<evidence type="ECO:0000313" key="7">
    <source>
        <dbReference type="Proteomes" id="UP000288227"/>
    </source>
</evidence>
<proteinExistence type="predicted"/>
<protein>
    <submittedName>
        <fullName evidence="6">Dihydroorotate dehydrogenase</fullName>
    </submittedName>
</protein>
<gene>
    <name evidence="6" type="ORF">SanaruYs_23470</name>
</gene>
<feature type="transmembrane region" description="Helical" evidence="5">
    <location>
        <begin position="234"/>
        <end position="257"/>
    </location>
</feature>
<comment type="subcellular location">
    <subcellularLocation>
        <location evidence="1">Membrane</location>
        <topology evidence="1">Multi-pass membrane protein</topology>
    </subcellularLocation>
</comment>
<evidence type="ECO:0000256" key="3">
    <source>
        <dbReference type="ARBA" id="ARBA00022989"/>
    </source>
</evidence>
<keyword evidence="7" id="KW-1185">Reference proteome</keyword>
<feature type="transmembrane region" description="Helical" evidence="5">
    <location>
        <begin position="391"/>
        <end position="408"/>
    </location>
</feature>
<dbReference type="PANTHER" id="PTHR10283:SF92">
    <property type="entry name" value="LOW-AFFINITY PHOSPHATE TRANSPORTER PHO91"/>
    <property type="match status" value="1"/>
</dbReference>
<keyword evidence="2 5" id="KW-0812">Transmembrane</keyword>
<dbReference type="PANTHER" id="PTHR10283">
    <property type="entry name" value="SOLUTE CARRIER FAMILY 13 MEMBER"/>
    <property type="match status" value="1"/>
</dbReference>
<dbReference type="AlphaFoldDB" id="A0A401UB54"/>
<feature type="transmembrane region" description="Helical" evidence="5">
    <location>
        <begin position="41"/>
        <end position="59"/>
    </location>
</feature>
<evidence type="ECO:0000256" key="2">
    <source>
        <dbReference type="ARBA" id="ARBA00022692"/>
    </source>
</evidence>
<feature type="transmembrane region" description="Helical" evidence="5">
    <location>
        <begin position="414"/>
        <end position="432"/>
    </location>
</feature>
<feature type="transmembrane region" description="Helical" evidence="5">
    <location>
        <begin position="365"/>
        <end position="384"/>
    </location>
</feature>
<sequence>MFSLTKISKDKKWIKLSFAILIPTMLALMPTSWLPMEGLTIIQHRVLVLFFLAALFWVLEPIPIYATSILLITLELLLISDSAFIFFKNHGDGNFGASMSHQEIMGTFASPVILLFLGGFFLATAATKYRLDQNIAGVLLKNFGDKPKWVLLGLMCITAVFSMFMSNTATTAMMLSILIPVLKFFPAQDKARTAFVLGIPIAANLGGIGTPIGTPPNAIALKFLSQSDLAFGKWMAFGLPVVIIMLTIAWLLLMFFYRSDTKQIKVSLPVDFQTNPKAVLVYVTFILTILLWLFDFVHGMNSYVVAMVPVTVFLSTGIINKEDLKQISWDVLWLVSGGIALGLALDKTGLAKTLINAIPFESLNPYSLFAMAAFIGLFMANFMSNTATANLLLPLIASIGTAVSGLELVGGSELIIVGTTLSISCAMSLPISTPPNALAYATGEIKTKDLARVGILIGLIGLIVVIGMMTILNALNFLK</sequence>
<feature type="transmembrane region" description="Helical" evidence="5">
    <location>
        <begin position="194"/>
        <end position="214"/>
    </location>
</feature>
<dbReference type="CDD" id="cd01115">
    <property type="entry name" value="SLC13_permease"/>
    <property type="match status" value="1"/>
</dbReference>
<dbReference type="InterPro" id="IPR001898">
    <property type="entry name" value="SLC13A/DASS"/>
</dbReference>
<feature type="transmembrane region" description="Helical" evidence="5">
    <location>
        <begin position="300"/>
        <end position="320"/>
    </location>
</feature>